<comment type="caution">
    <text evidence="1">The sequence shown here is derived from an EMBL/GenBank/DDBJ whole genome shotgun (WGS) entry which is preliminary data.</text>
</comment>
<evidence type="ECO:0000313" key="2">
    <source>
        <dbReference type="Proteomes" id="UP000186601"/>
    </source>
</evidence>
<proteinExistence type="predicted"/>
<organism evidence="1 2">
    <name type="scientific">Hermanssonia centrifuga</name>
    <dbReference type="NCBI Taxonomy" id="98765"/>
    <lineage>
        <taxon>Eukaryota</taxon>
        <taxon>Fungi</taxon>
        <taxon>Dikarya</taxon>
        <taxon>Basidiomycota</taxon>
        <taxon>Agaricomycotina</taxon>
        <taxon>Agaricomycetes</taxon>
        <taxon>Polyporales</taxon>
        <taxon>Meruliaceae</taxon>
        <taxon>Hermanssonia</taxon>
    </lineage>
</organism>
<dbReference type="Gene3D" id="3.30.710.10">
    <property type="entry name" value="Potassium Channel Kv1.1, Chain A"/>
    <property type="match status" value="1"/>
</dbReference>
<evidence type="ECO:0008006" key="3">
    <source>
        <dbReference type="Google" id="ProtNLM"/>
    </source>
</evidence>
<dbReference type="SUPFAM" id="SSF54695">
    <property type="entry name" value="POZ domain"/>
    <property type="match status" value="1"/>
</dbReference>
<keyword evidence="2" id="KW-1185">Reference proteome</keyword>
<dbReference type="STRING" id="98765.A0A2R6NK46"/>
<protein>
    <recommendedName>
        <fullName evidence="3">BTB domain-containing protein</fullName>
    </recommendedName>
</protein>
<name>A0A2R6NK46_9APHY</name>
<dbReference type="AlphaFoldDB" id="A0A2R6NK46"/>
<dbReference type="InterPro" id="IPR011333">
    <property type="entry name" value="SKP1/BTB/POZ_sf"/>
</dbReference>
<evidence type="ECO:0000313" key="1">
    <source>
        <dbReference type="EMBL" id="PSR72392.1"/>
    </source>
</evidence>
<dbReference type="OrthoDB" id="3266199at2759"/>
<dbReference type="Proteomes" id="UP000186601">
    <property type="component" value="Unassembled WGS sequence"/>
</dbReference>
<dbReference type="EMBL" id="MLYV02001192">
    <property type="protein sequence ID" value="PSR72392.1"/>
    <property type="molecule type" value="Genomic_DNA"/>
</dbReference>
<accession>A0A2R6NK46</accession>
<reference evidence="1 2" key="1">
    <citation type="submission" date="2018-02" db="EMBL/GenBank/DDBJ databases">
        <title>Genome sequence of the basidiomycete white-rot fungus Phlebia centrifuga.</title>
        <authorList>
            <person name="Granchi Z."/>
            <person name="Peng M."/>
            <person name="de Vries R.P."/>
            <person name="Hilden K."/>
            <person name="Makela M.R."/>
            <person name="Grigoriev I."/>
            <person name="Riley R."/>
        </authorList>
    </citation>
    <scope>NUCLEOTIDE SEQUENCE [LARGE SCALE GENOMIC DNA]</scope>
    <source>
        <strain evidence="1 2">FBCC195</strain>
    </source>
</reference>
<sequence>MAIDILPKEFPSTPDHAILIGDAHEHPAYADASADIVLCSCDQVLFRVHSITLTLASGWFRTLLSLPQGPPPYKQALTPEILHVAEPADVIAGLLCMSSGQELPKLDSFEYVVELLHAAEKYDMPGALSIIRLAITSPPLLDSHPIRIYGIACQWGWFEEARLASLKTLGLDLFSPGTAKDLSSIDSPYLTKLMALHRQRRDVLQSGLDSPSEFYANGYPGRCVNCQREVIHSAWFQMKYAWLAAIEKRPDEIATGGIMLRRELQELLEAACQHCHRKLYNAEGTIGKLRAVLDRLPTVVEVSRCGHKHYAPITDASYIKLD</sequence>
<gene>
    <name evidence="1" type="ORF">PHLCEN_2v11735</name>
</gene>